<dbReference type="STRING" id="109895.A0A507E4M0"/>
<dbReference type="Gene3D" id="1.20.58.480">
    <property type="match status" value="1"/>
</dbReference>
<dbReference type="PANTHER" id="PTHR28657:SF3">
    <property type="entry name" value="INDOLEAMINE 2,3-DIOXYGENASE"/>
    <property type="match status" value="1"/>
</dbReference>
<keyword evidence="2 4" id="KW-0479">Metal-binding</keyword>
<evidence type="ECO:0000313" key="6">
    <source>
        <dbReference type="Proteomes" id="UP000318582"/>
    </source>
</evidence>
<evidence type="ECO:0000256" key="1">
    <source>
        <dbReference type="ARBA" id="ARBA00007119"/>
    </source>
</evidence>
<dbReference type="InterPro" id="IPR000898">
    <property type="entry name" value="Indolamine_dOase"/>
</dbReference>
<dbReference type="AlphaFoldDB" id="A0A507E4M0"/>
<organism evidence="5 6">
    <name type="scientific">Powellomyces hirtus</name>
    <dbReference type="NCBI Taxonomy" id="109895"/>
    <lineage>
        <taxon>Eukaryota</taxon>
        <taxon>Fungi</taxon>
        <taxon>Fungi incertae sedis</taxon>
        <taxon>Chytridiomycota</taxon>
        <taxon>Chytridiomycota incertae sedis</taxon>
        <taxon>Chytridiomycetes</taxon>
        <taxon>Spizellomycetales</taxon>
        <taxon>Powellomycetaceae</taxon>
        <taxon>Powellomyces</taxon>
    </lineage>
</organism>
<protein>
    <recommendedName>
        <fullName evidence="7">Indoleamine 2,3-dioxygenase</fullName>
    </recommendedName>
</protein>
<dbReference type="GO" id="GO:0046872">
    <property type="term" value="F:metal ion binding"/>
    <property type="evidence" value="ECO:0007669"/>
    <property type="project" value="UniProtKB-KW"/>
</dbReference>
<name>A0A507E4M0_9FUNG</name>
<dbReference type="GO" id="GO:0016702">
    <property type="term" value="F:oxidoreductase activity, acting on single donors with incorporation of molecular oxygen, incorporation of two atoms of oxygen"/>
    <property type="evidence" value="ECO:0007669"/>
    <property type="project" value="UniProtKB-ARBA"/>
</dbReference>
<comment type="similarity">
    <text evidence="1">Belongs to the indoleamine 2,3-dioxygenase family.</text>
</comment>
<dbReference type="GO" id="GO:0019441">
    <property type="term" value="P:L-tryptophan catabolic process to kynurenine"/>
    <property type="evidence" value="ECO:0007669"/>
    <property type="project" value="InterPro"/>
</dbReference>
<comment type="caution">
    <text evidence="5">The sequence shown here is derived from an EMBL/GenBank/DDBJ whole genome shotgun (WGS) entry which is preliminary data.</text>
</comment>
<evidence type="ECO:0000313" key="5">
    <source>
        <dbReference type="EMBL" id="TPX58786.1"/>
    </source>
</evidence>
<dbReference type="InterPro" id="IPR037217">
    <property type="entry name" value="Trp/Indoleamine_2_3_dOase-like"/>
</dbReference>
<sequence length="512" mass="56814">MHLPRTLPLSLPTFSRRTLATHLPSGGPLGTHASFPVSATPSEFTITPRNGFLPLHDPLTTLPPRYAALESLLTRMPLTRMDTHQPGLLATGDFGPAVKDELPLYDVSSETDPRVLTALFRDYTFAASAYLLEPCDLHNRQRGQVAGGGDGTYGLGRSVLPKNLAVPMVQVAAKLGAKPFMEYAQSYALYNYARVDAGKGLEYDNLKLIRAFSGMESEHGFILVHVAMVAHTGAQVAATVNALNAAAAHDRAAFNTHLIAMRTALQHINAQMETMWRHSSPADYLKFRTFIMGTKNQPMFPRGVVYEGVSDQPTFYRGESGANDSIVPTLDNFLAVTENMPENALTEILRDFRSYRPENHTLWLQWVEERAKTLGVRQFALADPNSAVLYLSLLDQLREFRARHWNFTKQYILKHTRHPTATGGSPIVTWLPNQLSVVLSAMTQTATAIGNNTTSSASPLTTENRHLAQELLENAATQQRILDREVRELKLRFEHQDEADTDWSRAEVAAQA</sequence>
<dbReference type="GO" id="GO:0020037">
    <property type="term" value="F:heme binding"/>
    <property type="evidence" value="ECO:0007669"/>
    <property type="project" value="InterPro"/>
</dbReference>
<proteinExistence type="inferred from homology"/>
<dbReference type="Proteomes" id="UP000318582">
    <property type="component" value="Unassembled WGS sequence"/>
</dbReference>
<keyword evidence="3 4" id="KW-0408">Iron</keyword>
<reference evidence="5 6" key="1">
    <citation type="journal article" date="2019" name="Sci. Rep.">
        <title>Comparative genomics of chytrid fungi reveal insights into the obligate biotrophic and pathogenic lifestyle of Synchytrium endobioticum.</title>
        <authorList>
            <person name="van de Vossenberg B.T.L.H."/>
            <person name="Warris S."/>
            <person name="Nguyen H.D.T."/>
            <person name="van Gent-Pelzer M.P.E."/>
            <person name="Joly D.L."/>
            <person name="van de Geest H.C."/>
            <person name="Bonants P.J.M."/>
            <person name="Smith D.S."/>
            <person name="Levesque C.A."/>
            <person name="van der Lee T.A.J."/>
        </authorList>
    </citation>
    <scope>NUCLEOTIDE SEQUENCE [LARGE SCALE GENOMIC DNA]</scope>
    <source>
        <strain evidence="5 6">CBS 809.83</strain>
    </source>
</reference>
<evidence type="ECO:0000256" key="4">
    <source>
        <dbReference type="PIRSR" id="PIRSR600898-1"/>
    </source>
</evidence>
<dbReference type="Pfam" id="PF01231">
    <property type="entry name" value="IDO"/>
    <property type="match status" value="1"/>
</dbReference>
<feature type="binding site" description="proximal binding residue" evidence="4">
    <location>
        <position position="404"/>
    </location>
    <ligand>
        <name>heme b</name>
        <dbReference type="ChEBI" id="CHEBI:60344"/>
    </ligand>
    <ligandPart>
        <name>Fe</name>
        <dbReference type="ChEBI" id="CHEBI:18248"/>
    </ligandPart>
</feature>
<evidence type="ECO:0000256" key="3">
    <source>
        <dbReference type="ARBA" id="ARBA00023004"/>
    </source>
</evidence>
<dbReference type="PANTHER" id="PTHR28657">
    <property type="entry name" value="INDOLEAMINE 2,3-DIOXYGENASE"/>
    <property type="match status" value="1"/>
</dbReference>
<keyword evidence="4" id="KW-0349">Heme</keyword>
<keyword evidence="6" id="KW-1185">Reference proteome</keyword>
<evidence type="ECO:0008006" key="7">
    <source>
        <dbReference type="Google" id="ProtNLM"/>
    </source>
</evidence>
<dbReference type="FunFam" id="1.20.58.480:FF:000005">
    <property type="entry name" value="Indoleamine 2,3-dioxygenase family protein"/>
    <property type="match status" value="1"/>
</dbReference>
<accession>A0A507E4M0</accession>
<dbReference type="SUPFAM" id="SSF140959">
    <property type="entry name" value="Indolic compounds 2,3-dioxygenase-like"/>
    <property type="match status" value="1"/>
</dbReference>
<gene>
    <name evidence="5" type="ORF">PhCBS80983_g02902</name>
</gene>
<dbReference type="EMBL" id="QEAQ01000032">
    <property type="protein sequence ID" value="TPX58786.1"/>
    <property type="molecule type" value="Genomic_DNA"/>
</dbReference>
<evidence type="ECO:0000256" key="2">
    <source>
        <dbReference type="ARBA" id="ARBA00022723"/>
    </source>
</evidence>